<gene>
    <name evidence="2" type="ORF">Dacsa_0728</name>
</gene>
<feature type="transmembrane region" description="Helical" evidence="1">
    <location>
        <begin position="161"/>
        <end position="184"/>
    </location>
</feature>
<evidence type="ECO:0000313" key="2">
    <source>
        <dbReference type="EMBL" id="AFZ49485.1"/>
    </source>
</evidence>
<protein>
    <recommendedName>
        <fullName evidence="4">PIN domain-containing protein</fullName>
    </recommendedName>
</protein>
<dbReference type="STRING" id="13035.Dacsa_0728"/>
<keyword evidence="1" id="KW-0472">Membrane</keyword>
<dbReference type="EMBL" id="CP003944">
    <property type="protein sequence ID" value="AFZ49485.1"/>
    <property type="molecule type" value="Genomic_DNA"/>
</dbReference>
<proteinExistence type="predicted"/>
<keyword evidence="1" id="KW-0812">Transmembrane</keyword>
<organism evidence="2 3">
    <name type="scientific">Dactylococcopsis salina (strain PCC 8305)</name>
    <name type="common">Myxobactron salinum</name>
    <dbReference type="NCBI Taxonomy" id="13035"/>
    <lineage>
        <taxon>Bacteria</taxon>
        <taxon>Bacillati</taxon>
        <taxon>Cyanobacteriota</taxon>
        <taxon>Cyanophyceae</taxon>
        <taxon>Nodosilineales</taxon>
        <taxon>Cymatolegaceae</taxon>
        <taxon>Dactylococcopsis</taxon>
    </lineage>
</organism>
<dbReference type="Proteomes" id="UP000010482">
    <property type="component" value="Chromosome"/>
</dbReference>
<dbReference type="KEGG" id="dsl:Dacsa_0728"/>
<dbReference type="RefSeq" id="WP_015228497.1">
    <property type="nucleotide sequence ID" value="NC_019780.1"/>
</dbReference>
<evidence type="ECO:0008006" key="4">
    <source>
        <dbReference type="Google" id="ProtNLM"/>
    </source>
</evidence>
<keyword evidence="3" id="KW-1185">Reference proteome</keyword>
<feature type="transmembrane region" description="Helical" evidence="1">
    <location>
        <begin position="119"/>
        <end position="141"/>
    </location>
</feature>
<name>K9YT00_DACS8</name>
<sequence length="186" mass="20749">MSSYLVDTNILLRSADRSHPSSTSATNAIEILLLPLLPETPAIFEQWEKLVKTYEVKGVNVHDARLYQVRVIAYNGCWVSFLSTQPTFYDRFVSVSECHFWAGYFIEITQTEAIKTIEFWSVTIALSIHSLTLTGITFNLVDLLLQLSGFVGMANLELLPWRIVAILGLGSSGGFFATLTTVALPR</sequence>
<dbReference type="PATRIC" id="fig|13035.3.peg.811"/>
<dbReference type="AlphaFoldDB" id="K9YT00"/>
<evidence type="ECO:0000256" key="1">
    <source>
        <dbReference type="SAM" id="Phobius"/>
    </source>
</evidence>
<keyword evidence="1" id="KW-1133">Transmembrane helix</keyword>
<dbReference type="HOGENOM" id="CLU_1452215_0_0_3"/>
<dbReference type="eggNOG" id="COG2271">
    <property type="taxonomic scope" value="Bacteria"/>
</dbReference>
<reference evidence="2" key="1">
    <citation type="submission" date="2012-04" db="EMBL/GenBank/DDBJ databases">
        <title>Finished genome of Dactylococcopsis salina PCC 8305.</title>
        <authorList>
            <consortium name="US DOE Joint Genome Institute"/>
            <person name="Gugger M."/>
            <person name="Coursin T."/>
            <person name="Rippka R."/>
            <person name="Tandeau De Marsac N."/>
            <person name="Huntemann M."/>
            <person name="Wei C.-L."/>
            <person name="Han J."/>
            <person name="Detter J.C."/>
            <person name="Han C."/>
            <person name="Tapia R."/>
            <person name="Daligault H."/>
            <person name="Chen A."/>
            <person name="Krypides N."/>
            <person name="Mavromatis K."/>
            <person name="Markowitz V."/>
            <person name="Szeto E."/>
            <person name="Ivanova N."/>
            <person name="Ovchinnikova G."/>
            <person name="Pagani I."/>
            <person name="Pati A."/>
            <person name="Goodwin L."/>
            <person name="Peters L."/>
            <person name="Pitluck S."/>
            <person name="Woyke T."/>
            <person name="Kerfeld C."/>
        </authorList>
    </citation>
    <scope>NUCLEOTIDE SEQUENCE [LARGE SCALE GENOMIC DNA]</scope>
    <source>
        <strain evidence="2">PCC 8305</strain>
    </source>
</reference>
<evidence type="ECO:0000313" key="3">
    <source>
        <dbReference type="Proteomes" id="UP000010482"/>
    </source>
</evidence>
<dbReference type="eggNOG" id="COG1848">
    <property type="taxonomic scope" value="Bacteria"/>
</dbReference>
<accession>K9YT00</accession>